<dbReference type="InterPro" id="IPR047153">
    <property type="entry name" value="TRIM45/56/19-like"/>
</dbReference>
<dbReference type="PROSITE" id="PS50089">
    <property type="entry name" value="ZF_RING_2"/>
    <property type="match status" value="1"/>
</dbReference>
<dbReference type="Pfam" id="PF14634">
    <property type="entry name" value="zf-RING_5"/>
    <property type="match status" value="1"/>
</dbReference>
<dbReference type="Gene3D" id="3.30.40.10">
    <property type="entry name" value="Zinc/RING finger domain, C3HC4 (zinc finger)"/>
    <property type="match status" value="1"/>
</dbReference>
<reference evidence="8" key="1">
    <citation type="submission" date="2025-08" db="UniProtKB">
        <authorList>
            <consortium name="RefSeq"/>
        </authorList>
    </citation>
    <scope>IDENTIFICATION</scope>
    <source>
        <tissue evidence="8">Gonads</tissue>
    </source>
</reference>
<accession>A0A1S3HW79</accession>
<dbReference type="PANTHER" id="PTHR25462:SF296">
    <property type="entry name" value="MEIOTIC P26, ISOFORM F"/>
    <property type="match status" value="1"/>
</dbReference>
<dbReference type="AlphaFoldDB" id="A0A1S3HW79"/>
<keyword evidence="1" id="KW-0479">Metal-binding</keyword>
<name>A0A1S3HW79_LINAN</name>
<keyword evidence="7" id="KW-1185">Reference proteome</keyword>
<evidence type="ECO:0000256" key="5">
    <source>
        <dbReference type="SAM" id="Coils"/>
    </source>
</evidence>
<evidence type="ECO:0000256" key="2">
    <source>
        <dbReference type="ARBA" id="ARBA00022771"/>
    </source>
</evidence>
<feature type="domain" description="RING-type" evidence="6">
    <location>
        <begin position="13"/>
        <end position="56"/>
    </location>
</feature>
<dbReference type="PANTHER" id="PTHR25462">
    <property type="entry name" value="BONUS, ISOFORM C-RELATED"/>
    <property type="match status" value="1"/>
</dbReference>
<evidence type="ECO:0000256" key="4">
    <source>
        <dbReference type="PROSITE-ProRule" id="PRU00175"/>
    </source>
</evidence>
<sequence>MADHDSSSDIGNCGICVQPYDVTDRIPKLLACHHTLCLFCAYKLASGGTIKCPICRRVTKLQPSGVPGLQTNFYLQHMPSRRCDVIKRPTGKCSLHGKVMNFYCDSHTKAVCCQCLLLSHNKEHCEVKELVDVKVAMQQQLTNQIAEVETEISDFKQQLEKIGISRGILAASKEVTKAKVDEIHNGYMQQLSLWSEKEKARIDVQYKEVEIKLNKAEREVKADLDRATGQKKKYCTAIDNLDAEKIDEFVADSQKNGKPAIIKNAGQNDTNNIHQIPENVQIQYIPPDNFSSYGDILMTPFSEPTVRDADYPDVIVEGATANVTFQISPENHVVRDDCQVSVSISGPNLGFVVCQGKTCIDSKGRHVTPFHVTSSHDAWQVVNGSHNVGFKTTISWRERLLHEEDFTAEVVMYGYESWYEN</sequence>
<dbReference type="Proteomes" id="UP000085678">
    <property type="component" value="Unplaced"/>
</dbReference>
<dbReference type="InterPro" id="IPR001841">
    <property type="entry name" value="Znf_RING"/>
</dbReference>
<evidence type="ECO:0000256" key="3">
    <source>
        <dbReference type="ARBA" id="ARBA00022833"/>
    </source>
</evidence>
<dbReference type="InParanoid" id="A0A1S3HW79"/>
<dbReference type="OrthoDB" id="5877713at2759"/>
<evidence type="ECO:0000313" key="7">
    <source>
        <dbReference type="Proteomes" id="UP000085678"/>
    </source>
</evidence>
<evidence type="ECO:0000259" key="6">
    <source>
        <dbReference type="PROSITE" id="PS50089"/>
    </source>
</evidence>
<dbReference type="InterPro" id="IPR013083">
    <property type="entry name" value="Znf_RING/FYVE/PHD"/>
</dbReference>
<dbReference type="SUPFAM" id="SSF57850">
    <property type="entry name" value="RING/U-box"/>
    <property type="match status" value="1"/>
</dbReference>
<gene>
    <name evidence="8" type="primary">LOC106158754</name>
</gene>
<dbReference type="RefSeq" id="XP_013390290.1">
    <property type="nucleotide sequence ID" value="XM_013534836.1"/>
</dbReference>
<proteinExistence type="predicted"/>
<dbReference type="GeneID" id="106158754"/>
<dbReference type="PROSITE" id="PS00518">
    <property type="entry name" value="ZF_RING_1"/>
    <property type="match status" value="1"/>
</dbReference>
<keyword evidence="5" id="KW-0175">Coiled coil</keyword>
<evidence type="ECO:0000256" key="1">
    <source>
        <dbReference type="ARBA" id="ARBA00022723"/>
    </source>
</evidence>
<dbReference type="GO" id="GO:0008270">
    <property type="term" value="F:zinc ion binding"/>
    <property type="evidence" value="ECO:0007669"/>
    <property type="project" value="UniProtKB-KW"/>
</dbReference>
<keyword evidence="3" id="KW-0862">Zinc</keyword>
<protein>
    <submittedName>
        <fullName evidence="8">E3 ubiquitin-protein ligase TRIM7</fullName>
    </submittedName>
</protein>
<evidence type="ECO:0000313" key="8">
    <source>
        <dbReference type="RefSeq" id="XP_013390290.1"/>
    </source>
</evidence>
<dbReference type="Gene3D" id="3.30.160.60">
    <property type="entry name" value="Classic Zinc Finger"/>
    <property type="match status" value="1"/>
</dbReference>
<organism evidence="7 8">
    <name type="scientific">Lingula anatina</name>
    <name type="common">Brachiopod</name>
    <name type="synonym">Lingula unguis</name>
    <dbReference type="NCBI Taxonomy" id="7574"/>
    <lineage>
        <taxon>Eukaryota</taxon>
        <taxon>Metazoa</taxon>
        <taxon>Spiralia</taxon>
        <taxon>Lophotrochozoa</taxon>
        <taxon>Brachiopoda</taxon>
        <taxon>Linguliformea</taxon>
        <taxon>Lingulata</taxon>
        <taxon>Lingulida</taxon>
        <taxon>Linguloidea</taxon>
        <taxon>Lingulidae</taxon>
        <taxon>Lingula</taxon>
    </lineage>
</organism>
<dbReference type="InterPro" id="IPR017907">
    <property type="entry name" value="Znf_RING_CS"/>
</dbReference>
<feature type="coiled-coil region" evidence="5">
    <location>
        <begin position="199"/>
        <end position="226"/>
    </location>
</feature>
<dbReference type="SUPFAM" id="SSF57845">
    <property type="entry name" value="B-box zinc-binding domain"/>
    <property type="match status" value="1"/>
</dbReference>
<dbReference type="OMA" id="MANCKTI"/>
<dbReference type="SMART" id="SM00184">
    <property type="entry name" value="RING"/>
    <property type="match status" value="1"/>
</dbReference>
<dbReference type="KEGG" id="lak:106158754"/>
<keyword evidence="2 4" id="KW-0863">Zinc-finger</keyword>